<dbReference type="PANTHER" id="PTHR30244">
    <property type="entry name" value="TRANSAMINASE"/>
    <property type="match status" value="1"/>
</dbReference>
<protein>
    <submittedName>
        <fullName evidence="4">DegT/DnrJ/EryC1/StrS family aminotransferase</fullName>
    </submittedName>
</protein>
<evidence type="ECO:0000256" key="1">
    <source>
        <dbReference type="PIRSR" id="PIRSR000390-1"/>
    </source>
</evidence>
<dbReference type="EMBL" id="RCWN01000001">
    <property type="protein sequence ID" value="RLQ87486.1"/>
    <property type="molecule type" value="Genomic_DNA"/>
</dbReference>
<feature type="active site" description="Proton acceptor" evidence="1">
    <location>
        <position position="191"/>
    </location>
</feature>
<dbReference type="InterPro" id="IPR015422">
    <property type="entry name" value="PyrdxlP-dep_Trfase_small"/>
</dbReference>
<dbReference type="GO" id="GO:0000271">
    <property type="term" value="P:polysaccharide biosynthetic process"/>
    <property type="evidence" value="ECO:0007669"/>
    <property type="project" value="TreeGrafter"/>
</dbReference>
<dbReference type="PIRSF" id="PIRSF000390">
    <property type="entry name" value="PLP_StrS"/>
    <property type="match status" value="1"/>
</dbReference>
<dbReference type="Proteomes" id="UP000281094">
    <property type="component" value="Unassembled WGS sequence"/>
</dbReference>
<dbReference type="Gene3D" id="3.90.1150.10">
    <property type="entry name" value="Aspartate Aminotransferase, domain 1"/>
    <property type="match status" value="1"/>
</dbReference>
<dbReference type="RefSeq" id="WP_121644454.1">
    <property type="nucleotide sequence ID" value="NZ_RCWN01000001.1"/>
</dbReference>
<dbReference type="Pfam" id="PF01041">
    <property type="entry name" value="DegT_DnrJ_EryC1"/>
    <property type="match status" value="1"/>
</dbReference>
<reference evidence="4 5" key="1">
    <citation type="submission" date="2018-10" db="EMBL/GenBank/DDBJ databases">
        <title>Notoacmeibacter sp. M2BS9Y-3-1, whole genome shotgun sequence.</title>
        <authorList>
            <person name="Tuo L."/>
        </authorList>
    </citation>
    <scope>NUCLEOTIDE SEQUENCE [LARGE SCALE GENOMIC DNA]</scope>
    <source>
        <strain evidence="4 5">M2BS9Y-3-1</strain>
    </source>
</reference>
<keyword evidence="4" id="KW-0808">Transferase</keyword>
<sequence>MLPFIDLAAQQTRIRERIDAAIGDVLDGGAYVLGPAVDAFEAELAAFCDAEHAISCANGTDALLLALMALEVTAGDAVFVPSFTFAATAEVVPCLGAVPYFVDIDPVTYNMDPESLKRCIEKAARDGMPLKAVIPVDLFGLPADMDAIEPIARENGMAVICDTAQGFGSRYNGRIAGGMGDLATTSFFPAKPLGCYGDGGAITTNNEQLAKTLRSLRNHGAGNDKYDNVHIGMNSRLDSIQAAILSVKLSIFAEEIDMRQEVAQRYAERLSDFVTAPTVPDGLVSTWAQYTVRLPEGTDRAELQAKLREAGVPTAIYYPIPLHRQTAYRHWPHDPAGMEATDAAANAVLSLPMHPYLKAEDQDKVADALKKALSA</sequence>
<evidence type="ECO:0000256" key="3">
    <source>
        <dbReference type="RuleBase" id="RU004508"/>
    </source>
</evidence>
<proteinExistence type="inferred from homology"/>
<dbReference type="AlphaFoldDB" id="A0A3L7JA36"/>
<feature type="modified residue" description="N6-(pyridoxal phosphate)lysine" evidence="2">
    <location>
        <position position="191"/>
    </location>
</feature>
<organism evidence="4 5">
    <name type="scientific">Notoacmeibacter ruber</name>
    <dbReference type="NCBI Taxonomy" id="2670375"/>
    <lineage>
        <taxon>Bacteria</taxon>
        <taxon>Pseudomonadati</taxon>
        <taxon>Pseudomonadota</taxon>
        <taxon>Alphaproteobacteria</taxon>
        <taxon>Hyphomicrobiales</taxon>
        <taxon>Notoacmeibacteraceae</taxon>
        <taxon>Notoacmeibacter</taxon>
    </lineage>
</organism>
<dbReference type="Gene3D" id="3.40.640.10">
    <property type="entry name" value="Type I PLP-dependent aspartate aminotransferase-like (Major domain)"/>
    <property type="match status" value="1"/>
</dbReference>
<name>A0A3L7JA36_9HYPH</name>
<dbReference type="PANTHER" id="PTHR30244:SF42">
    <property type="entry name" value="UDP-2-ACETAMIDO-2-DEOXY-3-OXO-D-GLUCURONATE AMINOTRANSFERASE"/>
    <property type="match status" value="1"/>
</dbReference>
<gene>
    <name evidence="4" type="ORF">D8780_03960</name>
</gene>
<keyword evidence="2 3" id="KW-0663">Pyridoxal phosphate</keyword>
<dbReference type="InterPro" id="IPR015424">
    <property type="entry name" value="PyrdxlP-dep_Trfase"/>
</dbReference>
<keyword evidence="4" id="KW-0032">Aminotransferase</keyword>
<dbReference type="InterPro" id="IPR000653">
    <property type="entry name" value="DegT/StrS_aminotransferase"/>
</dbReference>
<evidence type="ECO:0000256" key="2">
    <source>
        <dbReference type="PIRSR" id="PIRSR000390-2"/>
    </source>
</evidence>
<keyword evidence="5" id="KW-1185">Reference proteome</keyword>
<evidence type="ECO:0000313" key="5">
    <source>
        <dbReference type="Proteomes" id="UP000281094"/>
    </source>
</evidence>
<comment type="similarity">
    <text evidence="3">Belongs to the DegT/DnrJ/EryC1 family.</text>
</comment>
<dbReference type="SUPFAM" id="SSF53383">
    <property type="entry name" value="PLP-dependent transferases"/>
    <property type="match status" value="1"/>
</dbReference>
<dbReference type="GO" id="GO:0008483">
    <property type="term" value="F:transaminase activity"/>
    <property type="evidence" value="ECO:0007669"/>
    <property type="project" value="UniProtKB-KW"/>
</dbReference>
<dbReference type="CDD" id="cd00616">
    <property type="entry name" value="AHBA_syn"/>
    <property type="match status" value="1"/>
</dbReference>
<dbReference type="GO" id="GO:0030170">
    <property type="term" value="F:pyridoxal phosphate binding"/>
    <property type="evidence" value="ECO:0007669"/>
    <property type="project" value="TreeGrafter"/>
</dbReference>
<accession>A0A3L7JA36</accession>
<comment type="caution">
    <text evidence="4">The sequence shown here is derived from an EMBL/GenBank/DDBJ whole genome shotgun (WGS) entry which is preliminary data.</text>
</comment>
<dbReference type="InterPro" id="IPR015421">
    <property type="entry name" value="PyrdxlP-dep_Trfase_major"/>
</dbReference>
<evidence type="ECO:0000313" key="4">
    <source>
        <dbReference type="EMBL" id="RLQ87486.1"/>
    </source>
</evidence>